<comment type="subcellular location">
    <subcellularLocation>
        <location evidence="1">Cytoplasm</location>
    </subcellularLocation>
</comment>
<dbReference type="InterPro" id="IPR018225">
    <property type="entry name" value="Transaldolase_AS"/>
</dbReference>
<dbReference type="Gene3D" id="3.20.20.70">
    <property type="entry name" value="Aldolase class I"/>
    <property type="match status" value="1"/>
</dbReference>
<dbReference type="GO" id="GO:0005975">
    <property type="term" value="P:carbohydrate metabolic process"/>
    <property type="evidence" value="ECO:0007669"/>
    <property type="project" value="InterPro"/>
</dbReference>
<keyword evidence="2" id="KW-0704">Schiff base</keyword>
<dbReference type="CDD" id="cd00956">
    <property type="entry name" value="Transaldolase_FSA"/>
    <property type="match status" value="1"/>
</dbReference>
<evidence type="ECO:0000256" key="2">
    <source>
        <dbReference type="ARBA" id="ARBA00023270"/>
    </source>
</evidence>
<gene>
    <name evidence="3" type="ORF">FC07_GL001163</name>
</gene>
<reference evidence="3 4" key="1">
    <citation type="journal article" date="2015" name="Genome Announc.">
        <title>Expanding the biotechnology potential of lactobacilli through comparative genomics of 213 strains and associated genera.</title>
        <authorList>
            <person name="Sun Z."/>
            <person name="Harris H.M."/>
            <person name="McCann A."/>
            <person name="Guo C."/>
            <person name="Argimon S."/>
            <person name="Zhang W."/>
            <person name="Yang X."/>
            <person name="Jeffery I.B."/>
            <person name="Cooney J.C."/>
            <person name="Kagawa T.F."/>
            <person name="Liu W."/>
            <person name="Song Y."/>
            <person name="Salvetti E."/>
            <person name="Wrobel A."/>
            <person name="Rasinkangas P."/>
            <person name="Parkhill J."/>
            <person name="Rea M.C."/>
            <person name="O'Sullivan O."/>
            <person name="Ritari J."/>
            <person name="Douillard F.P."/>
            <person name="Paul Ross R."/>
            <person name="Yang R."/>
            <person name="Briner A.E."/>
            <person name="Felis G.E."/>
            <person name="de Vos W.M."/>
            <person name="Barrangou R."/>
            <person name="Klaenhammer T.R."/>
            <person name="Caufield P.W."/>
            <person name="Cui Y."/>
            <person name="Zhang H."/>
            <person name="O'Toole P.W."/>
        </authorList>
    </citation>
    <scope>NUCLEOTIDE SEQUENCE [LARGE SCALE GENOMIC DNA]</scope>
    <source>
        <strain evidence="3 4">DSM 20003</strain>
    </source>
</reference>
<name>A0A0R1GPW3_9LACO</name>
<dbReference type="GO" id="GO:0005737">
    <property type="term" value="C:cytoplasm"/>
    <property type="evidence" value="ECO:0007669"/>
    <property type="project" value="UniProtKB-SubCell"/>
</dbReference>
<dbReference type="InterPro" id="IPR001585">
    <property type="entry name" value="TAL/FSA"/>
</dbReference>
<dbReference type="Proteomes" id="UP000051461">
    <property type="component" value="Unassembled WGS sequence"/>
</dbReference>
<evidence type="ECO:0000313" key="4">
    <source>
        <dbReference type="Proteomes" id="UP000051461"/>
    </source>
</evidence>
<dbReference type="AlphaFoldDB" id="A0A0R1GPW3"/>
<dbReference type="PANTHER" id="PTHR10683:SF28">
    <property type="entry name" value="TRANSALDOLASE C"/>
    <property type="match status" value="1"/>
</dbReference>
<dbReference type="PROSITE" id="PS01054">
    <property type="entry name" value="TRANSALDOLASE_1"/>
    <property type="match status" value="1"/>
</dbReference>
<dbReference type="EMBL" id="AZDA01000116">
    <property type="protein sequence ID" value="KRK33402.1"/>
    <property type="molecule type" value="Genomic_DNA"/>
</dbReference>
<accession>A0A0R1GPW3</accession>
<dbReference type="GO" id="GO:0016832">
    <property type="term" value="F:aldehyde-lyase activity"/>
    <property type="evidence" value="ECO:0007669"/>
    <property type="project" value="InterPro"/>
</dbReference>
<evidence type="ECO:0000256" key="1">
    <source>
        <dbReference type="ARBA" id="ARBA00004496"/>
    </source>
</evidence>
<keyword evidence="4" id="KW-1185">Reference proteome</keyword>
<dbReference type="STRING" id="1423726.FC07_GL001163"/>
<evidence type="ECO:0000313" key="3">
    <source>
        <dbReference type="EMBL" id="KRK33402.1"/>
    </source>
</evidence>
<dbReference type="NCBIfam" id="NF009299">
    <property type="entry name" value="PRK12656.1"/>
    <property type="match status" value="1"/>
</dbReference>
<dbReference type="InterPro" id="IPR033919">
    <property type="entry name" value="TSA/FSA_arc/bac"/>
</dbReference>
<dbReference type="Pfam" id="PF00923">
    <property type="entry name" value="TAL_FSA"/>
    <property type="match status" value="1"/>
</dbReference>
<protein>
    <submittedName>
        <fullName evidence="3">Fructose-6-phosphate aldolase</fullName>
    </submittedName>
</protein>
<comment type="caution">
    <text evidence="3">The sequence shown here is derived from an EMBL/GenBank/DDBJ whole genome shotgun (WGS) entry which is preliminary data.</text>
</comment>
<organism evidence="3 4">
    <name type="scientific">Loigolactobacillus bifermentans DSM 20003</name>
    <dbReference type="NCBI Taxonomy" id="1423726"/>
    <lineage>
        <taxon>Bacteria</taxon>
        <taxon>Bacillati</taxon>
        <taxon>Bacillota</taxon>
        <taxon>Bacilli</taxon>
        <taxon>Lactobacillales</taxon>
        <taxon>Lactobacillaceae</taxon>
        <taxon>Loigolactobacillus</taxon>
    </lineage>
</organism>
<dbReference type="SUPFAM" id="SSF51569">
    <property type="entry name" value="Aldolase"/>
    <property type="match status" value="1"/>
</dbReference>
<sequence length="231" mass="25177">MNNMEFLLDTIHIDDIKKYNAMIPLAGVTSNPSIVHKEGQVDFFNHLRQIREIIGADKTLHVQVVGQTTEAMLADAHTVLENVDHDVYIKVPTNEPGLAAMKQLKQEGVHITATAIYTQIQGYLAIAAGADYLAPYFNRMVNADINAGLVIAQLAKQIEREHAKTKILAASFHTVQQVNQAFENGAQAATMGVDILKTALGNPAISAAVTGFTSDWEDIYGQGTTITDFTK</sequence>
<dbReference type="PATRIC" id="fig|1423726.3.peg.1209"/>
<dbReference type="PANTHER" id="PTHR10683">
    <property type="entry name" value="TRANSALDOLASE"/>
    <property type="match status" value="1"/>
</dbReference>
<dbReference type="InterPro" id="IPR013785">
    <property type="entry name" value="Aldolase_TIM"/>
</dbReference>
<proteinExistence type="predicted"/>